<evidence type="ECO:0000313" key="2">
    <source>
        <dbReference type="Proteomes" id="UP000671879"/>
    </source>
</evidence>
<dbReference type="EMBL" id="CP072943">
    <property type="protein sequence ID" value="QTX32865.1"/>
    <property type="molecule type" value="Genomic_DNA"/>
</dbReference>
<dbReference type="Proteomes" id="UP000671879">
    <property type="component" value="Chromosome"/>
</dbReference>
<sequence length="150" mass="16842">MKRPLVYLIEATVQVEGGFRRLVGDWPEPTSEELEEVLEAWPRVLRRPSIPFAKVLVAIGGWPSIVSGVGRWGRANPQDWSRFVEIGFIRKFPAVSHKKSRWRPLISKYGKTRQTLVTYFRLAIEGMADEILAGAGISTNSCKKAVGMTS</sequence>
<protein>
    <submittedName>
        <fullName evidence="1">Uncharacterized protein</fullName>
    </submittedName>
</protein>
<gene>
    <name evidence="1" type="ORF">KAR29_02785</name>
</gene>
<proteinExistence type="predicted"/>
<accession>A0A9Q7A953</accession>
<organism evidence="1 2">
    <name type="scientific">Aminithiophilus ramosus</name>
    <dbReference type="NCBI Taxonomy" id="3029084"/>
    <lineage>
        <taxon>Bacteria</taxon>
        <taxon>Thermotogati</taxon>
        <taxon>Synergistota</taxon>
        <taxon>Synergistia</taxon>
        <taxon>Synergistales</taxon>
        <taxon>Aminithiophilaceae</taxon>
        <taxon>Aminithiophilus</taxon>
    </lineage>
</organism>
<evidence type="ECO:0000313" key="1">
    <source>
        <dbReference type="EMBL" id="QTX32865.1"/>
    </source>
</evidence>
<reference evidence="2" key="1">
    <citation type="submission" date="2021-04" db="EMBL/GenBank/DDBJ databases">
        <title>A novel Synergistetes isolate from a pyrite-forming mixed culture.</title>
        <authorList>
            <person name="Bunk B."/>
            <person name="Sproer C."/>
            <person name="Spring S."/>
            <person name="Pester M."/>
        </authorList>
    </citation>
    <scope>NUCLEOTIDE SEQUENCE [LARGE SCALE GENOMIC DNA]</scope>
    <source>
        <strain evidence="2">J.5.4.2-T.3.5.2</strain>
    </source>
</reference>
<dbReference type="RefSeq" id="WP_274374128.1">
    <property type="nucleotide sequence ID" value="NZ_CP072943.1"/>
</dbReference>
<keyword evidence="2" id="KW-1185">Reference proteome</keyword>
<dbReference type="KEGG" id="aram:KAR29_02785"/>
<dbReference type="AlphaFoldDB" id="A0A9Q7A953"/>
<name>A0A9Q7A953_9BACT</name>